<evidence type="ECO:0000313" key="1">
    <source>
        <dbReference type="EMBL" id="HGM58602.1"/>
    </source>
</evidence>
<dbReference type="EMBL" id="DTAN01000054">
    <property type="protein sequence ID" value="HGU64850.1"/>
    <property type="molecule type" value="Genomic_DNA"/>
</dbReference>
<comment type="caution">
    <text evidence="1">The sequence shown here is derived from an EMBL/GenBank/DDBJ whole genome shotgun (WGS) entry which is preliminary data.</text>
</comment>
<reference evidence="1" key="1">
    <citation type="journal article" date="2020" name="mSystems">
        <title>Genome- and Community-Level Interaction Insights into Carbon Utilization and Element Cycling Functions of Hydrothermarchaeota in Hydrothermal Sediment.</title>
        <authorList>
            <person name="Zhou Z."/>
            <person name="Liu Y."/>
            <person name="Xu W."/>
            <person name="Pan J."/>
            <person name="Luo Z.H."/>
            <person name="Li M."/>
        </authorList>
    </citation>
    <scope>NUCLEOTIDE SEQUENCE [LARGE SCALE GENOMIC DNA]</scope>
    <source>
        <strain evidence="2">SpSt-622</strain>
        <strain evidence="1">SpSt-642</strain>
    </source>
</reference>
<dbReference type="AlphaFoldDB" id="A0A7C4D7L5"/>
<organism evidence="1">
    <name type="scientific">Staphylothermus marinus</name>
    <dbReference type="NCBI Taxonomy" id="2280"/>
    <lineage>
        <taxon>Archaea</taxon>
        <taxon>Thermoproteota</taxon>
        <taxon>Thermoprotei</taxon>
        <taxon>Desulfurococcales</taxon>
        <taxon>Desulfurococcaceae</taxon>
        <taxon>Staphylothermus</taxon>
    </lineage>
</organism>
<protein>
    <submittedName>
        <fullName evidence="1">Uncharacterized protein</fullName>
    </submittedName>
</protein>
<proteinExistence type="predicted"/>
<name>A0A7C4D7L5_STAMA</name>
<gene>
    <name evidence="2" type="ORF">ENT92_01355</name>
    <name evidence="1" type="ORF">ENU14_03320</name>
</gene>
<dbReference type="EMBL" id="DTBJ01000022">
    <property type="protein sequence ID" value="HGM58602.1"/>
    <property type="molecule type" value="Genomic_DNA"/>
</dbReference>
<sequence>MKKIFVKLPNGNWIRVKGRLSGLTRSKSSKKTVYTLLAESVDKPDVLKEKPVKSFYISSARVMRYIYKLLDQVDEDNEELIIVIEYYNPEIYRVNVYNDEEDVAYKIALELGILKKI</sequence>
<accession>A0A7C4D7L5</accession>
<evidence type="ECO:0000313" key="2">
    <source>
        <dbReference type="EMBL" id="HGU64850.1"/>
    </source>
</evidence>